<feature type="domain" description="CCHC-type" evidence="1">
    <location>
        <begin position="326"/>
        <end position="342"/>
    </location>
</feature>
<name>A0A0L7LIR0_OPEBR</name>
<keyword evidence="3" id="KW-1185">Reference proteome</keyword>
<sequence>MSAAAAIKAQMGFKCMIEKSYENFRKSPKDRLGKESYLTTRLESVEEKWKVFVDTHTRLLSVEEVYEHKYMKDNTFETVEELYIDYKSELKEALSLVIVTEKRSHSQTVSKADTNVTLPKISIPTFSGSYTEWTTFKDLYVSLVHDNPSIDDVQKMHYLKSYLSGEAEQLLRHVPITAANYEESWLTLNKRYNNKKYLANNLLKRFMNQPCIGSESCNALKDILDVTNDTLYGLKNLGIDVYTWDTIIIYIICSKLNLESRKDWEFKISTADDLPTLKQMREFLESRFRSLEFLDPKQSTKPGLSNHKPKTMHALADSSETAARLLCPYCKGTEHKMANCKEFSKLDYDQRHRFVQTNSLCFNCLSRNHSAFMCRTPTRCHICRHKHHSLLHPSQNSSTTAGLPKSDLELQVESAVSMVKESLDESTSNVQAHFSQKQETKQQVLLATAIVGAQTEYGQVRLFRALVDQGSQASFVTESAVQMLGLQKEHNITYLRPKASTDMEERKIKVHVALGDTSSLTNEYLWTRYSSLQRNSAKHWKSVLGKLKQS</sequence>
<proteinExistence type="predicted"/>
<comment type="caution">
    <text evidence="2">The sequence shown here is derived from an EMBL/GenBank/DDBJ whole genome shotgun (WGS) entry which is preliminary data.</text>
</comment>
<dbReference type="PANTHER" id="PTHR47331:SF1">
    <property type="entry name" value="GAG-LIKE PROTEIN"/>
    <property type="match status" value="1"/>
</dbReference>
<dbReference type="GO" id="GO:0008270">
    <property type="term" value="F:zinc ion binding"/>
    <property type="evidence" value="ECO:0007669"/>
    <property type="project" value="InterPro"/>
</dbReference>
<dbReference type="PANTHER" id="PTHR47331">
    <property type="entry name" value="PHD-TYPE DOMAIN-CONTAINING PROTEIN"/>
    <property type="match status" value="1"/>
</dbReference>
<evidence type="ECO:0000259" key="1">
    <source>
        <dbReference type="SMART" id="SM00343"/>
    </source>
</evidence>
<dbReference type="InterPro" id="IPR005312">
    <property type="entry name" value="DUF1759"/>
</dbReference>
<dbReference type="EMBL" id="JTDY01000978">
    <property type="protein sequence ID" value="KOB75224.1"/>
    <property type="molecule type" value="Genomic_DNA"/>
</dbReference>
<protein>
    <submittedName>
        <fullName evidence="2">Retrovirus-related Pol polyprotein from transposon 17.6</fullName>
    </submittedName>
</protein>
<dbReference type="AlphaFoldDB" id="A0A0L7LIR0"/>
<evidence type="ECO:0000313" key="2">
    <source>
        <dbReference type="EMBL" id="KOB75224.1"/>
    </source>
</evidence>
<reference evidence="2 3" key="1">
    <citation type="journal article" date="2015" name="Genome Biol. Evol.">
        <title>The genome of winter moth (Operophtera brumata) provides a genomic perspective on sexual dimorphism and phenology.</title>
        <authorList>
            <person name="Derks M.F."/>
            <person name="Smit S."/>
            <person name="Salis L."/>
            <person name="Schijlen E."/>
            <person name="Bossers A."/>
            <person name="Mateman C."/>
            <person name="Pijl A.S."/>
            <person name="de Ridder D."/>
            <person name="Groenen M.A."/>
            <person name="Visser M.E."/>
            <person name="Megens H.J."/>
        </authorList>
    </citation>
    <scope>NUCLEOTIDE SEQUENCE [LARGE SCALE GENOMIC DNA]</scope>
    <source>
        <strain evidence="2">WM2013NL</strain>
        <tissue evidence="2">Head and thorax</tissue>
    </source>
</reference>
<gene>
    <name evidence="2" type="ORF">OBRU01_00805</name>
</gene>
<accession>A0A0L7LIR0</accession>
<dbReference type="GO" id="GO:0003676">
    <property type="term" value="F:nucleic acid binding"/>
    <property type="evidence" value="ECO:0007669"/>
    <property type="project" value="InterPro"/>
</dbReference>
<dbReference type="InterPro" id="IPR001878">
    <property type="entry name" value="Znf_CCHC"/>
</dbReference>
<dbReference type="Proteomes" id="UP000037510">
    <property type="component" value="Unassembled WGS sequence"/>
</dbReference>
<dbReference type="SMART" id="SM00343">
    <property type="entry name" value="ZnF_C2HC"/>
    <property type="match status" value="2"/>
</dbReference>
<dbReference type="STRING" id="104452.A0A0L7LIR0"/>
<dbReference type="Pfam" id="PF03564">
    <property type="entry name" value="DUF1759"/>
    <property type="match status" value="1"/>
</dbReference>
<feature type="domain" description="CCHC-type" evidence="1">
    <location>
        <begin position="360"/>
        <end position="376"/>
    </location>
</feature>
<organism evidence="2 3">
    <name type="scientific">Operophtera brumata</name>
    <name type="common">Winter moth</name>
    <name type="synonym">Phalaena brumata</name>
    <dbReference type="NCBI Taxonomy" id="104452"/>
    <lineage>
        <taxon>Eukaryota</taxon>
        <taxon>Metazoa</taxon>
        <taxon>Ecdysozoa</taxon>
        <taxon>Arthropoda</taxon>
        <taxon>Hexapoda</taxon>
        <taxon>Insecta</taxon>
        <taxon>Pterygota</taxon>
        <taxon>Neoptera</taxon>
        <taxon>Endopterygota</taxon>
        <taxon>Lepidoptera</taxon>
        <taxon>Glossata</taxon>
        <taxon>Ditrysia</taxon>
        <taxon>Geometroidea</taxon>
        <taxon>Geometridae</taxon>
        <taxon>Larentiinae</taxon>
        <taxon>Operophtera</taxon>
    </lineage>
</organism>
<evidence type="ECO:0000313" key="3">
    <source>
        <dbReference type="Proteomes" id="UP000037510"/>
    </source>
</evidence>